<keyword evidence="4" id="KW-1185">Reference proteome</keyword>
<dbReference type="Proteomes" id="UP000728032">
    <property type="component" value="Unassembled WGS sequence"/>
</dbReference>
<feature type="compositionally biased region" description="Polar residues" evidence="1">
    <location>
        <begin position="29"/>
        <end position="74"/>
    </location>
</feature>
<name>A0A7R9MNJ6_9ACAR</name>
<evidence type="ECO:0000313" key="4">
    <source>
        <dbReference type="Proteomes" id="UP000728032"/>
    </source>
</evidence>
<dbReference type="EMBL" id="OC945906">
    <property type="protein sequence ID" value="CAD7663147.1"/>
    <property type="molecule type" value="Genomic_DNA"/>
</dbReference>
<gene>
    <name evidence="2" type="ORF">ONB1V03_LOCUS19654</name>
    <name evidence="3" type="ORF">ONB1V03_LOCUS19707</name>
</gene>
<sequence>MQTTDLLVTGSECVNTTTGATDSKPRYSEPQTQNTMNYSFTFDQHLASSKSSPTKVIQANKKSVTSNTSQTNPAHSKRTKGPLNHIKARLNLNTGADKRIAKSHVFKSTSVNSTGSAPNQTAP</sequence>
<feature type="compositionally biased region" description="Polar residues" evidence="1">
    <location>
        <begin position="1"/>
        <end position="21"/>
    </location>
</feature>
<feature type="region of interest" description="Disordered" evidence="1">
    <location>
        <begin position="104"/>
        <end position="123"/>
    </location>
</feature>
<feature type="non-terminal residue" evidence="3">
    <location>
        <position position="1"/>
    </location>
</feature>
<evidence type="ECO:0000256" key="1">
    <source>
        <dbReference type="SAM" id="MobiDB-lite"/>
    </source>
</evidence>
<dbReference type="AlphaFoldDB" id="A0A7R9MNJ6"/>
<feature type="region of interest" description="Disordered" evidence="1">
    <location>
        <begin position="1"/>
        <end position="84"/>
    </location>
</feature>
<proteinExistence type="predicted"/>
<accession>A0A7R9MNJ6</accession>
<organism evidence="3">
    <name type="scientific">Oppiella nova</name>
    <dbReference type="NCBI Taxonomy" id="334625"/>
    <lineage>
        <taxon>Eukaryota</taxon>
        <taxon>Metazoa</taxon>
        <taxon>Ecdysozoa</taxon>
        <taxon>Arthropoda</taxon>
        <taxon>Chelicerata</taxon>
        <taxon>Arachnida</taxon>
        <taxon>Acari</taxon>
        <taxon>Acariformes</taxon>
        <taxon>Sarcoptiformes</taxon>
        <taxon>Oribatida</taxon>
        <taxon>Brachypylina</taxon>
        <taxon>Oppioidea</taxon>
        <taxon>Oppiidae</taxon>
        <taxon>Oppiella</taxon>
    </lineage>
</organism>
<reference evidence="3" key="1">
    <citation type="submission" date="2020-11" db="EMBL/GenBank/DDBJ databases">
        <authorList>
            <person name="Tran Van P."/>
        </authorList>
    </citation>
    <scope>NUCLEOTIDE SEQUENCE</scope>
</reference>
<dbReference type="EMBL" id="CAJPVJ010031081">
    <property type="protein sequence ID" value="CAG2180284.1"/>
    <property type="molecule type" value="Genomic_DNA"/>
</dbReference>
<dbReference type="EMBL" id="OC945661">
    <property type="protein sequence ID" value="CAD7663094.1"/>
    <property type="molecule type" value="Genomic_DNA"/>
</dbReference>
<protein>
    <submittedName>
        <fullName evidence="3">Uncharacterized protein</fullName>
    </submittedName>
</protein>
<evidence type="ECO:0000313" key="2">
    <source>
        <dbReference type="EMBL" id="CAD7663094.1"/>
    </source>
</evidence>
<feature type="compositionally biased region" description="Polar residues" evidence="1">
    <location>
        <begin position="106"/>
        <end position="123"/>
    </location>
</feature>
<evidence type="ECO:0000313" key="3">
    <source>
        <dbReference type="EMBL" id="CAD7663147.1"/>
    </source>
</evidence>
<dbReference type="EMBL" id="CAJPVJ010030836">
    <property type="protein sequence ID" value="CAG2180231.1"/>
    <property type="molecule type" value="Genomic_DNA"/>
</dbReference>